<sequence>MTVTKLRDSIGLIDYLWDTSSIYQRQCQARVVSLDDTLDGAGQAYKAMEDKDIDRFIKSILCE</sequence>
<reference evidence="2" key="3">
    <citation type="submission" date="2025-08" db="UniProtKB">
        <authorList>
            <consortium name="RefSeq"/>
        </authorList>
    </citation>
    <scope>IDENTIFICATION</scope>
    <source>
        <strain evidence="2">NI907</strain>
    </source>
</reference>
<evidence type="ECO:0000313" key="2">
    <source>
        <dbReference type="RefSeq" id="XP_030987632.1"/>
    </source>
</evidence>
<reference evidence="2" key="2">
    <citation type="submission" date="2019-10" db="EMBL/GenBank/DDBJ databases">
        <authorList>
            <consortium name="NCBI Genome Project"/>
        </authorList>
    </citation>
    <scope>NUCLEOTIDE SEQUENCE</scope>
    <source>
        <strain evidence="2">NI907</strain>
    </source>
</reference>
<dbReference type="AlphaFoldDB" id="A0A6P8BKL9"/>
<name>A0A6P8BKL9_PYRGI</name>
<protein>
    <submittedName>
        <fullName evidence="2">Uncharacterized protein</fullName>
    </submittedName>
</protein>
<reference evidence="2" key="1">
    <citation type="journal article" date="2019" name="Mol. Biol. Evol.">
        <title>Blast fungal genomes show frequent chromosomal changes, gene gains and losses, and effector gene turnover.</title>
        <authorList>
            <person name="Gomez Luciano L.B."/>
            <person name="Jason Tsai I."/>
            <person name="Chuma I."/>
            <person name="Tosa Y."/>
            <person name="Chen Y.H."/>
            <person name="Li J.Y."/>
            <person name="Li M.Y."/>
            <person name="Jade Lu M.Y."/>
            <person name="Nakayashiki H."/>
            <person name="Li W.H."/>
        </authorList>
    </citation>
    <scope>NUCLEOTIDE SEQUENCE</scope>
    <source>
        <strain evidence="2">NI907</strain>
    </source>
</reference>
<dbReference type="KEGG" id="pgri:PgNI_02250"/>
<gene>
    <name evidence="2" type="ORF">PgNI_02250</name>
</gene>
<dbReference type="GeneID" id="41957229"/>
<organism evidence="1 2">
    <name type="scientific">Pyricularia grisea</name>
    <name type="common">Crabgrass-specific blast fungus</name>
    <name type="synonym">Magnaporthe grisea</name>
    <dbReference type="NCBI Taxonomy" id="148305"/>
    <lineage>
        <taxon>Eukaryota</taxon>
        <taxon>Fungi</taxon>
        <taxon>Dikarya</taxon>
        <taxon>Ascomycota</taxon>
        <taxon>Pezizomycotina</taxon>
        <taxon>Sordariomycetes</taxon>
        <taxon>Sordariomycetidae</taxon>
        <taxon>Magnaporthales</taxon>
        <taxon>Pyriculariaceae</taxon>
        <taxon>Pyricularia</taxon>
    </lineage>
</organism>
<proteinExistence type="predicted"/>
<accession>A0A6P8BKL9</accession>
<evidence type="ECO:0000313" key="1">
    <source>
        <dbReference type="Proteomes" id="UP000515153"/>
    </source>
</evidence>
<dbReference type="Proteomes" id="UP000515153">
    <property type="component" value="Unplaced"/>
</dbReference>
<dbReference type="RefSeq" id="XP_030987632.1">
    <property type="nucleotide sequence ID" value="XM_031122317.1"/>
</dbReference>
<keyword evidence="1" id="KW-1185">Reference proteome</keyword>